<keyword evidence="3" id="KW-1185">Reference proteome</keyword>
<feature type="compositionally biased region" description="Polar residues" evidence="1">
    <location>
        <begin position="1"/>
        <end position="12"/>
    </location>
</feature>
<name>A0ABP6QN53_9ACTN</name>
<protein>
    <submittedName>
        <fullName evidence="2">Uncharacterized protein</fullName>
    </submittedName>
</protein>
<comment type="caution">
    <text evidence="2">The sequence shown here is derived from an EMBL/GenBank/DDBJ whole genome shotgun (WGS) entry which is preliminary data.</text>
</comment>
<feature type="compositionally biased region" description="Low complexity" evidence="1">
    <location>
        <begin position="13"/>
        <end position="34"/>
    </location>
</feature>
<accession>A0ABP6QN53</accession>
<dbReference type="EMBL" id="BAAAUV010000027">
    <property type="protein sequence ID" value="GAA3235011.1"/>
    <property type="molecule type" value="Genomic_DNA"/>
</dbReference>
<evidence type="ECO:0000256" key="1">
    <source>
        <dbReference type="SAM" id="MobiDB-lite"/>
    </source>
</evidence>
<evidence type="ECO:0000313" key="2">
    <source>
        <dbReference type="EMBL" id="GAA3235011.1"/>
    </source>
</evidence>
<dbReference type="Proteomes" id="UP001501237">
    <property type="component" value="Unassembled WGS sequence"/>
</dbReference>
<feature type="region of interest" description="Disordered" evidence="1">
    <location>
        <begin position="1"/>
        <end position="34"/>
    </location>
</feature>
<evidence type="ECO:0000313" key="3">
    <source>
        <dbReference type="Proteomes" id="UP001501237"/>
    </source>
</evidence>
<reference evidence="3" key="1">
    <citation type="journal article" date="2019" name="Int. J. Syst. Evol. Microbiol.">
        <title>The Global Catalogue of Microorganisms (GCM) 10K type strain sequencing project: providing services to taxonomists for standard genome sequencing and annotation.</title>
        <authorList>
            <consortium name="The Broad Institute Genomics Platform"/>
            <consortium name="The Broad Institute Genome Sequencing Center for Infectious Disease"/>
            <person name="Wu L."/>
            <person name="Ma J."/>
        </authorList>
    </citation>
    <scope>NUCLEOTIDE SEQUENCE [LARGE SCALE GENOMIC DNA]</scope>
    <source>
        <strain evidence="3">JCM 9377</strain>
    </source>
</reference>
<proteinExistence type="predicted"/>
<organism evidence="2 3">
    <name type="scientific">Actinocorallia longicatena</name>
    <dbReference type="NCBI Taxonomy" id="111803"/>
    <lineage>
        <taxon>Bacteria</taxon>
        <taxon>Bacillati</taxon>
        <taxon>Actinomycetota</taxon>
        <taxon>Actinomycetes</taxon>
        <taxon>Streptosporangiales</taxon>
        <taxon>Thermomonosporaceae</taxon>
        <taxon>Actinocorallia</taxon>
    </lineage>
</organism>
<gene>
    <name evidence="2" type="ORF">GCM10010468_68530</name>
</gene>
<sequence>MVRSTVRGSIQVSSATAAPSSAATGPAARAAGAVTAPEATVPATIVEIASSQLVPALRMRAPFPLRPERLRNYAPRSSPAYVRNGYAMGARL</sequence>